<name>A0ABT2N6T8_9CYAN</name>
<evidence type="ECO:0000313" key="2">
    <source>
        <dbReference type="EMBL" id="MCT7977549.1"/>
    </source>
</evidence>
<keyword evidence="1" id="KW-0175">Coiled coil</keyword>
<sequence length="221" mass="25719">MSTTILQNIRHLGFHKGFDNWRQIRIELHNLELQGGFKSVGYSSWQELFLKEFAQDYFVELRSAEIEQLLNIPVSTYSALELQVLAAFNNRQIKKIWAIAQKKGVLPSKDSAKDVQLLIEASQEYVKSLQSKITKLQEKLKKYSETEDVIPKNPVKLNSTTLDLSRLPKVVRQQFYHLLSQCSVEVAVRYAQQELKFLPNHQNNQAYESTTVHEKNRTKFH</sequence>
<proteinExistence type="predicted"/>
<feature type="coiled-coil region" evidence="1">
    <location>
        <begin position="119"/>
        <end position="146"/>
    </location>
</feature>
<dbReference type="EMBL" id="JAMXFA010000008">
    <property type="protein sequence ID" value="MCT7977549.1"/>
    <property type="molecule type" value="Genomic_DNA"/>
</dbReference>
<evidence type="ECO:0000256" key="1">
    <source>
        <dbReference type="SAM" id="Coils"/>
    </source>
</evidence>
<protein>
    <submittedName>
        <fullName evidence="2">Uncharacterized protein</fullName>
    </submittedName>
</protein>
<dbReference type="RefSeq" id="WP_261235010.1">
    <property type="nucleotide sequence ID" value="NZ_JAMXFA010000008.1"/>
</dbReference>
<accession>A0ABT2N6T8</accession>
<comment type="caution">
    <text evidence="2">The sequence shown here is derived from an EMBL/GenBank/DDBJ whole genome shotgun (WGS) entry which is preliminary data.</text>
</comment>
<reference evidence="2 3" key="1">
    <citation type="journal article" date="2022" name="Front. Microbiol.">
        <title>High genomic differentiation and limited gene flow indicate recent cryptic speciation within the genus Laspinema (cyanobacteria).</title>
        <authorList>
            <person name="Stanojkovic A."/>
            <person name="Skoupy S."/>
            <person name="Skaloud P."/>
            <person name="Dvorak P."/>
        </authorList>
    </citation>
    <scope>NUCLEOTIDE SEQUENCE [LARGE SCALE GENOMIC DNA]</scope>
    <source>
        <strain evidence="2 3">D3b</strain>
    </source>
</reference>
<evidence type="ECO:0000313" key="3">
    <source>
        <dbReference type="Proteomes" id="UP001525961"/>
    </source>
</evidence>
<gene>
    <name evidence="2" type="ORF">NG792_07525</name>
</gene>
<dbReference type="Proteomes" id="UP001525961">
    <property type="component" value="Unassembled WGS sequence"/>
</dbReference>
<keyword evidence="3" id="KW-1185">Reference proteome</keyword>
<organism evidence="2 3">
    <name type="scientific">Laspinema olomoucense D3b</name>
    <dbReference type="NCBI Taxonomy" id="2953688"/>
    <lineage>
        <taxon>Bacteria</taxon>
        <taxon>Bacillati</taxon>
        <taxon>Cyanobacteriota</taxon>
        <taxon>Cyanophyceae</taxon>
        <taxon>Oscillatoriophycideae</taxon>
        <taxon>Oscillatoriales</taxon>
        <taxon>Laspinemataceae</taxon>
        <taxon>Laspinema</taxon>
        <taxon>Laspinema olomoucense</taxon>
    </lineage>
</organism>